<dbReference type="Proteomes" id="UP000240568">
    <property type="component" value="Segment"/>
</dbReference>
<evidence type="ECO:0000313" key="1">
    <source>
        <dbReference type="EMBL" id="ARW58668.1"/>
    </source>
</evidence>
<sequence>MRHTLTCSKEGETEYRITSGADFSSRYSSPELLFETARELGIGLTDQEQKWFRELSDRCLGDLSMEIQKFDTEEEVADELKNLTHNQGFEISEDVYDDCIAVKSIIHVFAFTETQNGFYDFIASTTTDALEAAHGFIFE</sequence>
<evidence type="ECO:0000313" key="2">
    <source>
        <dbReference type="Proteomes" id="UP000240568"/>
    </source>
</evidence>
<accession>A0A2H4IAV5</accession>
<protein>
    <submittedName>
        <fullName evidence="1">Uncharacterized protein</fullName>
    </submittedName>
</protein>
<organism evidence="1 2">
    <name type="scientific">Erwinia phage vB_EamM_Y3</name>
    <dbReference type="NCBI Taxonomy" id="1983553"/>
    <lineage>
        <taxon>Viruses</taxon>
        <taxon>Duplodnaviria</taxon>
        <taxon>Heunggongvirae</taxon>
        <taxon>Uroviricota</taxon>
        <taxon>Caudoviricetes</taxon>
        <taxon>Sasquatchvirus</taxon>
        <taxon>Sasquatchvirus Y3</taxon>
    </lineage>
</organism>
<gene>
    <name evidence="1" type="ORF">Y3_028</name>
</gene>
<keyword evidence="2" id="KW-1185">Reference proteome</keyword>
<name>A0A2H4IAV5_9CAUD</name>
<reference evidence="1 2" key="1">
    <citation type="submission" date="2017-04" db="EMBL/GenBank/DDBJ databases">
        <authorList>
            <person name="Afonso C.L."/>
            <person name="Miller P.J."/>
            <person name="Scott M.A."/>
            <person name="Spackman E."/>
            <person name="Goraichik I."/>
            <person name="Dimitrov K.M."/>
            <person name="Suarez D.L."/>
            <person name="Swayne D.E."/>
        </authorList>
    </citation>
    <scope>NUCLEOTIDE SEQUENCE [LARGE SCALE GENOMIC DNA]</scope>
</reference>
<proteinExistence type="predicted"/>
<dbReference type="EMBL" id="KY984068">
    <property type="protein sequence ID" value="ARW58668.1"/>
    <property type="molecule type" value="Genomic_DNA"/>
</dbReference>